<reference evidence="1" key="2">
    <citation type="journal article" date="2023" name="BMC Genomics">
        <title>Pest status, molecular evolution, and epigenetic factors derived from the genome assembly of Frankliniella fusca, a thysanopteran phytovirus vector.</title>
        <authorList>
            <person name="Catto M.A."/>
            <person name="Labadie P.E."/>
            <person name="Jacobson A.L."/>
            <person name="Kennedy G.G."/>
            <person name="Srinivasan R."/>
            <person name="Hunt B.G."/>
        </authorList>
    </citation>
    <scope>NUCLEOTIDE SEQUENCE</scope>
    <source>
        <strain evidence="1">PL_HMW_Pooled</strain>
    </source>
</reference>
<accession>A0AAE1H933</accession>
<dbReference type="AlphaFoldDB" id="A0AAE1H933"/>
<proteinExistence type="predicted"/>
<sequence>MKLDSQMATESINVENADVKMEVKTEDDEAFQNLSHSSIGSKEINVEEFDKNRIYSDMDPTCLVSSSHEEDSSPLPEIISERCAKKLERLRYPFSMLQCPQCDKTFKRASLSTLMKHVQEWHKKCSKELPYVIHEEYGLHEM</sequence>
<dbReference type="Gene3D" id="3.30.160.60">
    <property type="entry name" value="Classic Zinc Finger"/>
    <property type="match status" value="1"/>
</dbReference>
<comment type="caution">
    <text evidence="1">The sequence shown here is derived from an EMBL/GenBank/DDBJ whole genome shotgun (WGS) entry which is preliminary data.</text>
</comment>
<organism evidence="1 2">
    <name type="scientific">Frankliniella fusca</name>
    <dbReference type="NCBI Taxonomy" id="407009"/>
    <lineage>
        <taxon>Eukaryota</taxon>
        <taxon>Metazoa</taxon>
        <taxon>Ecdysozoa</taxon>
        <taxon>Arthropoda</taxon>
        <taxon>Hexapoda</taxon>
        <taxon>Insecta</taxon>
        <taxon>Pterygota</taxon>
        <taxon>Neoptera</taxon>
        <taxon>Paraneoptera</taxon>
        <taxon>Thysanoptera</taxon>
        <taxon>Terebrantia</taxon>
        <taxon>Thripoidea</taxon>
        <taxon>Thripidae</taxon>
        <taxon>Frankliniella</taxon>
    </lineage>
</organism>
<reference evidence="1" key="1">
    <citation type="submission" date="2021-07" db="EMBL/GenBank/DDBJ databases">
        <authorList>
            <person name="Catto M.A."/>
            <person name="Jacobson A."/>
            <person name="Kennedy G."/>
            <person name="Labadie P."/>
            <person name="Hunt B.G."/>
            <person name="Srinivasan R."/>
        </authorList>
    </citation>
    <scope>NUCLEOTIDE SEQUENCE</scope>
    <source>
        <strain evidence="1">PL_HMW_Pooled</strain>
        <tissue evidence="1">Head</tissue>
    </source>
</reference>
<dbReference type="EMBL" id="JAHWGI010000657">
    <property type="protein sequence ID" value="KAK3917020.1"/>
    <property type="molecule type" value="Genomic_DNA"/>
</dbReference>
<gene>
    <name evidence="1" type="ORF">KUF71_026032</name>
</gene>
<evidence type="ECO:0000313" key="2">
    <source>
        <dbReference type="Proteomes" id="UP001219518"/>
    </source>
</evidence>
<keyword evidence="2" id="KW-1185">Reference proteome</keyword>
<evidence type="ECO:0000313" key="1">
    <source>
        <dbReference type="EMBL" id="KAK3917020.1"/>
    </source>
</evidence>
<dbReference type="Proteomes" id="UP001219518">
    <property type="component" value="Unassembled WGS sequence"/>
</dbReference>
<protein>
    <submittedName>
        <fullName evidence="1">Zinc finger protein 473-like protein</fullName>
    </submittedName>
</protein>
<name>A0AAE1H933_9NEOP</name>